<accession>A0ACC0IU35</accession>
<keyword evidence="2" id="KW-1185">Reference proteome</keyword>
<evidence type="ECO:0000313" key="2">
    <source>
        <dbReference type="Proteomes" id="UP001060215"/>
    </source>
</evidence>
<proteinExistence type="predicted"/>
<protein>
    <submittedName>
        <fullName evidence="1">Vacuolar iron transporter 1</fullName>
    </submittedName>
</protein>
<reference evidence="1 2" key="1">
    <citation type="journal article" date="2022" name="Plant J.">
        <title>Chromosome-level genome of Camellia lanceoleosa provides a valuable resource for understanding genome evolution and self-incompatibility.</title>
        <authorList>
            <person name="Gong W."/>
            <person name="Xiao S."/>
            <person name="Wang L."/>
            <person name="Liao Z."/>
            <person name="Chang Y."/>
            <person name="Mo W."/>
            <person name="Hu G."/>
            <person name="Li W."/>
            <person name="Zhao G."/>
            <person name="Zhu H."/>
            <person name="Hu X."/>
            <person name="Ji K."/>
            <person name="Xiang X."/>
            <person name="Song Q."/>
            <person name="Yuan D."/>
            <person name="Jin S."/>
            <person name="Zhang L."/>
        </authorList>
    </citation>
    <scope>NUCLEOTIDE SEQUENCE [LARGE SCALE GENOMIC DNA]</scope>
    <source>
        <strain evidence="1">SQ_2022a</strain>
    </source>
</reference>
<organism evidence="1 2">
    <name type="scientific">Camellia lanceoleosa</name>
    <dbReference type="NCBI Taxonomy" id="1840588"/>
    <lineage>
        <taxon>Eukaryota</taxon>
        <taxon>Viridiplantae</taxon>
        <taxon>Streptophyta</taxon>
        <taxon>Embryophyta</taxon>
        <taxon>Tracheophyta</taxon>
        <taxon>Spermatophyta</taxon>
        <taxon>Magnoliopsida</taxon>
        <taxon>eudicotyledons</taxon>
        <taxon>Gunneridae</taxon>
        <taxon>Pentapetalae</taxon>
        <taxon>asterids</taxon>
        <taxon>Ericales</taxon>
        <taxon>Theaceae</taxon>
        <taxon>Camellia</taxon>
    </lineage>
</organism>
<evidence type="ECO:0000313" key="1">
    <source>
        <dbReference type="EMBL" id="KAI8027954.1"/>
    </source>
</evidence>
<dbReference type="Proteomes" id="UP001060215">
    <property type="component" value="Chromosome 3"/>
</dbReference>
<name>A0ACC0IU35_9ERIC</name>
<dbReference type="EMBL" id="CM045760">
    <property type="protein sequence ID" value="KAI8027954.1"/>
    <property type="molecule type" value="Genomic_DNA"/>
</dbReference>
<gene>
    <name evidence="1" type="ORF">LOK49_LG02G01629</name>
</gene>
<sequence>MAENHWTAESKKLLLTQHAEKHFTAGKIVRDIIIGISNSLTVPFALAAGLSCANASSSIILTVGIAEVAAGAISMGFGGGFNVIDATFSRSDVLLRFEGFEGRISLC</sequence>
<comment type="caution">
    <text evidence="1">The sequence shown here is derived from an EMBL/GenBank/DDBJ whole genome shotgun (WGS) entry which is preliminary data.</text>
</comment>